<dbReference type="InterPro" id="IPR027396">
    <property type="entry name" value="DsrEFH-like"/>
</dbReference>
<accession>A0ABZ3F6U5</accession>
<protein>
    <submittedName>
        <fullName evidence="2">Sulfurtransferase-like selenium metabolism protein YedF</fullName>
    </submittedName>
</protein>
<dbReference type="Pfam" id="PF01206">
    <property type="entry name" value="TusA"/>
    <property type="match status" value="1"/>
</dbReference>
<dbReference type="EMBL" id="CP145316">
    <property type="protein sequence ID" value="XAM18110.1"/>
    <property type="molecule type" value="Genomic_DNA"/>
</dbReference>
<evidence type="ECO:0000259" key="1">
    <source>
        <dbReference type="Pfam" id="PF01206"/>
    </source>
</evidence>
<feature type="domain" description="UPF0033" evidence="1">
    <location>
        <begin position="5"/>
        <end position="75"/>
    </location>
</feature>
<dbReference type="Gene3D" id="3.40.1260.10">
    <property type="entry name" value="DsrEFH-like"/>
    <property type="match status" value="1"/>
</dbReference>
<dbReference type="CDD" id="cd03421">
    <property type="entry name" value="SirA_like_N"/>
    <property type="match status" value="1"/>
</dbReference>
<dbReference type="NCBIfam" id="TIGR03527">
    <property type="entry name" value="selenium_YedF"/>
    <property type="match status" value="1"/>
</dbReference>
<dbReference type="Pfam" id="PF02635">
    <property type="entry name" value="DsrE"/>
    <property type="match status" value="1"/>
</dbReference>
<dbReference type="InterPro" id="IPR001455">
    <property type="entry name" value="TusA-like"/>
</dbReference>
<sequence length="206" mass="23006">MNNTIQIDVRDLPCPEPVIKAKKALLGVNEHSLKLHSYEIIGNTPSSKENLTRFLKSEGFEFEMGFGRDEQFMIILKGKITDKKTKQGKEKIVPKMMLFKSDRVGDGELGGMLVNGFLKSLLNADALPQKILFINRGVLLTTDNKEVDNTEIVEALKELEKQGVEIYSCGSCLSYFALTERLKVGMIGNSLESIQNMLISDSLISF</sequence>
<dbReference type="InterPro" id="IPR036868">
    <property type="entry name" value="TusA-like_sf"/>
</dbReference>
<name>A0ABZ3F6U5_9HELI</name>
<dbReference type="SUPFAM" id="SSF75169">
    <property type="entry name" value="DsrEFH-like"/>
    <property type="match status" value="1"/>
</dbReference>
<keyword evidence="3" id="KW-1185">Reference proteome</keyword>
<dbReference type="Proteomes" id="UP001434737">
    <property type="component" value="Chromosome"/>
</dbReference>
<dbReference type="SUPFAM" id="SSF64307">
    <property type="entry name" value="SirA-like"/>
    <property type="match status" value="1"/>
</dbReference>
<dbReference type="RefSeq" id="WP_343353600.1">
    <property type="nucleotide sequence ID" value="NZ_CP145316.1"/>
</dbReference>
<proteinExistence type="predicted"/>
<evidence type="ECO:0000313" key="2">
    <source>
        <dbReference type="EMBL" id="XAM18110.1"/>
    </source>
</evidence>
<organism evidence="2 3">
    <name type="scientific">Helicobacter mastomyrinus</name>
    <dbReference type="NCBI Taxonomy" id="287948"/>
    <lineage>
        <taxon>Bacteria</taxon>
        <taxon>Pseudomonadati</taxon>
        <taxon>Campylobacterota</taxon>
        <taxon>Epsilonproteobacteria</taxon>
        <taxon>Campylobacterales</taxon>
        <taxon>Helicobacteraceae</taxon>
        <taxon>Helicobacter</taxon>
    </lineage>
</organism>
<reference evidence="2 3" key="1">
    <citation type="submission" date="2024-02" db="EMBL/GenBank/DDBJ databases">
        <title>Genome and pathogenicity analysis of Helicobacter mastomyrinus isolated from mice.</title>
        <authorList>
            <person name="Zhu L."/>
        </authorList>
    </citation>
    <scope>NUCLEOTIDE SEQUENCE [LARGE SCALE GENOMIC DNA]</scope>
    <source>
        <strain evidence="2 3">Hm-17</strain>
    </source>
</reference>
<evidence type="ECO:0000313" key="3">
    <source>
        <dbReference type="Proteomes" id="UP001434737"/>
    </source>
</evidence>
<dbReference type="InterPro" id="IPR003787">
    <property type="entry name" value="Sulphur_relay_DsrE/F-like"/>
</dbReference>
<dbReference type="InterPro" id="IPR019870">
    <property type="entry name" value="Se_metab_YedF"/>
</dbReference>
<gene>
    <name evidence="2" type="primary">yedF</name>
    <name evidence="2" type="ORF">V3I05_10585</name>
</gene>
<dbReference type="Gene3D" id="3.30.110.40">
    <property type="entry name" value="TusA-like domain"/>
    <property type="match status" value="1"/>
</dbReference>